<dbReference type="AlphaFoldDB" id="A0AAV7LZI4"/>
<dbReference type="EMBL" id="JANPWB010000014">
    <property type="protein sequence ID" value="KAJ1096637.1"/>
    <property type="molecule type" value="Genomic_DNA"/>
</dbReference>
<protein>
    <submittedName>
        <fullName evidence="2">Uncharacterized protein</fullName>
    </submittedName>
</protein>
<sequence length="381" mass="42398">MQPGFAEQETYDAFQASQGEATSPLVGDAGNSSHMVQTFEAGVEAIGTKKKVPDWPKDGGNKFYSLTEDSDSTNSDQNSSETGASISSESGSFSSLAESTVRQRRQESKGLKLWAPIRDGVELSAQSRKTLKWDYSRTKLMSTAEVHIPEVQDKAEKGDDARVCSLDLSIGTRNTDSEMLLSIYDSINELQTETRAESRRVRMATKRLQGTVRKVVKSCIEIEEKLSTMEERTMAVEADIVSLREQTTAHDGQLTDIMWKLEDQENRQRRNNLRFLGIGEGAEGNDIRAYMIKMLRDAFPKLTNWDWESEHNSTRPNNDADRATADEACTVTDEATITSGKASTIFNEASSVIDENSTTTDEASTINDDACAIEDHRFHYN</sequence>
<feature type="compositionally biased region" description="Basic and acidic residues" evidence="1">
    <location>
        <begin position="51"/>
        <end position="60"/>
    </location>
</feature>
<comment type="caution">
    <text evidence="2">The sequence shown here is derived from an EMBL/GenBank/DDBJ whole genome shotgun (WGS) entry which is preliminary data.</text>
</comment>
<evidence type="ECO:0000313" key="3">
    <source>
        <dbReference type="Proteomes" id="UP001066276"/>
    </source>
</evidence>
<dbReference type="Proteomes" id="UP001066276">
    <property type="component" value="Chromosome 10"/>
</dbReference>
<reference evidence="2" key="1">
    <citation type="journal article" date="2022" name="bioRxiv">
        <title>Sequencing and chromosome-scale assembly of the giantPleurodeles waltlgenome.</title>
        <authorList>
            <person name="Brown T."/>
            <person name="Elewa A."/>
            <person name="Iarovenko S."/>
            <person name="Subramanian E."/>
            <person name="Araus A.J."/>
            <person name="Petzold A."/>
            <person name="Susuki M."/>
            <person name="Suzuki K.-i.T."/>
            <person name="Hayashi T."/>
            <person name="Toyoda A."/>
            <person name="Oliveira C."/>
            <person name="Osipova E."/>
            <person name="Leigh N.D."/>
            <person name="Simon A."/>
            <person name="Yun M.H."/>
        </authorList>
    </citation>
    <scope>NUCLEOTIDE SEQUENCE</scope>
    <source>
        <strain evidence="2">20211129_DDA</strain>
        <tissue evidence="2">Liver</tissue>
    </source>
</reference>
<keyword evidence="3" id="KW-1185">Reference proteome</keyword>
<evidence type="ECO:0000256" key="1">
    <source>
        <dbReference type="SAM" id="MobiDB-lite"/>
    </source>
</evidence>
<organism evidence="2 3">
    <name type="scientific">Pleurodeles waltl</name>
    <name type="common">Iberian ribbed newt</name>
    <dbReference type="NCBI Taxonomy" id="8319"/>
    <lineage>
        <taxon>Eukaryota</taxon>
        <taxon>Metazoa</taxon>
        <taxon>Chordata</taxon>
        <taxon>Craniata</taxon>
        <taxon>Vertebrata</taxon>
        <taxon>Euteleostomi</taxon>
        <taxon>Amphibia</taxon>
        <taxon>Batrachia</taxon>
        <taxon>Caudata</taxon>
        <taxon>Salamandroidea</taxon>
        <taxon>Salamandridae</taxon>
        <taxon>Pleurodelinae</taxon>
        <taxon>Pleurodeles</taxon>
    </lineage>
</organism>
<dbReference type="Gene3D" id="3.30.70.1820">
    <property type="entry name" value="L1 transposable element, RRM domain"/>
    <property type="match status" value="1"/>
</dbReference>
<accession>A0AAV7LZI4</accession>
<gene>
    <name evidence="2" type="ORF">NDU88_001772</name>
</gene>
<feature type="compositionally biased region" description="Low complexity" evidence="1">
    <location>
        <begin position="72"/>
        <end position="100"/>
    </location>
</feature>
<name>A0AAV7LZI4_PLEWA</name>
<proteinExistence type="predicted"/>
<feature type="region of interest" description="Disordered" evidence="1">
    <location>
        <begin position="1"/>
        <end position="33"/>
    </location>
</feature>
<evidence type="ECO:0000313" key="2">
    <source>
        <dbReference type="EMBL" id="KAJ1096637.1"/>
    </source>
</evidence>
<feature type="region of interest" description="Disordered" evidence="1">
    <location>
        <begin position="46"/>
        <end position="101"/>
    </location>
</feature>